<keyword evidence="2" id="KW-1185">Reference proteome</keyword>
<proteinExistence type="predicted"/>
<evidence type="ECO:0000313" key="1">
    <source>
        <dbReference type="EMBL" id="UNY47175.1"/>
    </source>
</evidence>
<evidence type="ECO:0000313" key="2">
    <source>
        <dbReference type="Proteomes" id="UP000832072"/>
    </source>
</evidence>
<dbReference type="Proteomes" id="UP000832072">
    <property type="component" value="Segment"/>
</dbReference>
<organism evidence="1 2">
    <name type="scientific">Cronobacter phage LPCS28</name>
    <dbReference type="NCBI Taxonomy" id="2924885"/>
    <lineage>
        <taxon>Viruses</taxon>
        <taxon>Duplodnaviria</taxon>
        <taxon>Heunggongvirae</taxon>
        <taxon>Uroviricota</taxon>
        <taxon>Caudoviricetes</taxon>
        <taxon>Pantevenvirales</taxon>
        <taxon>Straboviridae</taxon>
        <taxon>Nanhuvirus</taxon>
        <taxon>Nanhuvirus LPCS28</taxon>
    </lineage>
</organism>
<protein>
    <submittedName>
        <fullName evidence="1">Uncharacterized protein</fullName>
    </submittedName>
</protein>
<gene>
    <name evidence="1" type="ORF">EHEKIMEA_00293</name>
</gene>
<accession>A0AAE9GAY8</accession>
<sequence length="65" mass="7697">MIVSVSINRAREIALLSDIASYHRTPLSLCFTVHMNEGDLIRWFREHDMNPYVMNAPGMKWYEIR</sequence>
<reference evidence="1 2" key="1">
    <citation type="submission" date="2022-02" db="EMBL/GenBank/DDBJ databases">
        <authorList>
            <person name="Tian F."/>
            <person name="Li J."/>
            <person name="Li F."/>
            <person name="Tong Y."/>
        </authorList>
    </citation>
    <scope>NUCLEOTIDE SEQUENCE [LARGE SCALE GENOMIC DNA]</scope>
</reference>
<dbReference type="EMBL" id="OM638103">
    <property type="protein sequence ID" value="UNY47175.1"/>
    <property type="molecule type" value="Genomic_DNA"/>
</dbReference>
<name>A0AAE9GAY8_9CAUD</name>